<sequence>MDRMARLFAILLLALFATGAIAHATQTARMSAAMSAADMTNADMSAGMGADMGDCEGCPEDDGKAAMCDQGCLTPFVGISVAAGIQLPALAADTADCALAEMNGHAVPPALSPPRTTIQS</sequence>
<gene>
    <name evidence="2" type="ORF">C5748_00070</name>
</gene>
<feature type="chain" id="PRO_5015407269" evidence="1">
    <location>
        <begin position="25"/>
        <end position="120"/>
    </location>
</feature>
<protein>
    <submittedName>
        <fullName evidence="2">Uncharacterized protein</fullName>
    </submittedName>
</protein>
<name>A0A2S9IYK3_9HYPH</name>
<dbReference type="AlphaFoldDB" id="A0A2S9IYK3"/>
<evidence type="ECO:0000313" key="2">
    <source>
        <dbReference type="EMBL" id="PRD45612.1"/>
    </source>
</evidence>
<reference evidence="2 3" key="1">
    <citation type="submission" date="2018-02" db="EMBL/GenBank/DDBJ databases">
        <title>The draft genome of Phyllobacterium sp. 1N-3.</title>
        <authorList>
            <person name="Liu L."/>
            <person name="Li L."/>
            <person name="Zhang X."/>
            <person name="Wang T."/>
            <person name="Liang L."/>
        </authorList>
    </citation>
    <scope>NUCLEOTIDE SEQUENCE [LARGE SCALE GENOMIC DNA]</scope>
    <source>
        <strain evidence="2 3">1N-3</strain>
    </source>
</reference>
<comment type="caution">
    <text evidence="2">The sequence shown here is derived from an EMBL/GenBank/DDBJ whole genome shotgun (WGS) entry which is preliminary data.</text>
</comment>
<accession>A0A2S9IYK3</accession>
<keyword evidence="3" id="KW-1185">Reference proteome</keyword>
<keyword evidence="1" id="KW-0732">Signal</keyword>
<dbReference type="Proteomes" id="UP000239434">
    <property type="component" value="Unassembled WGS sequence"/>
</dbReference>
<dbReference type="RefSeq" id="WP_105739912.1">
    <property type="nucleotide sequence ID" value="NZ_PVBR01000001.1"/>
</dbReference>
<evidence type="ECO:0000313" key="3">
    <source>
        <dbReference type="Proteomes" id="UP000239434"/>
    </source>
</evidence>
<organism evidence="2 3">
    <name type="scientific">Phyllobacterium phragmitis</name>
    <dbReference type="NCBI Taxonomy" id="2670329"/>
    <lineage>
        <taxon>Bacteria</taxon>
        <taxon>Pseudomonadati</taxon>
        <taxon>Pseudomonadota</taxon>
        <taxon>Alphaproteobacteria</taxon>
        <taxon>Hyphomicrobiales</taxon>
        <taxon>Phyllobacteriaceae</taxon>
        <taxon>Phyllobacterium</taxon>
    </lineage>
</organism>
<proteinExistence type="predicted"/>
<feature type="signal peptide" evidence="1">
    <location>
        <begin position="1"/>
        <end position="24"/>
    </location>
</feature>
<dbReference type="EMBL" id="PVBR01000001">
    <property type="protein sequence ID" value="PRD45612.1"/>
    <property type="molecule type" value="Genomic_DNA"/>
</dbReference>
<evidence type="ECO:0000256" key="1">
    <source>
        <dbReference type="SAM" id="SignalP"/>
    </source>
</evidence>